<feature type="domain" description="Helicase C-terminal" evidence="5">
    <location>
        <begin position="12"/>
        <end position="206"/>
    </location>
</feature>
<evidence type="ECO:0000313" key="7">
    <source>
        <dbReference type="Proteomes" id="UP000184148"/>
    </source>
</evidence>
<dbReference type="SMART" id="SM01142">
    <property type="entry name" value="DSHCT"/>
    <property type="match status" value="1"/>
</dbReference>
<organism evidence="6 7">
    <name type="scientific">Desulforamulus putei DSM 12395</name>
    <dbReference type="NCBI Taxonomy" id="1121429"/>
    <lineage>
        <taxon>Bacteria</taxon>
        <taxon>Bacillati</taxon>
        <taxon>Bacillota</taxon>
        <taxon>Clostridia</taxon>
        <taxon>Eubacteriales</taxon>
        <taxon>Peptococcaceae</taxon>
        <taxon>Desulforamulus</taxon>
    </lineage>
</organism>
<dbReference type="STRING" id="1121429.SAMN02745133_00515"/>
<keyword evidence="7" id="KW-1185">Reference proteome</keyword>
<evidence type="ECO:0000256" key="2">
    <source>
        <dbReference type="ARBA" id="ARBA00022801"/>
    </source>
</evidence>
<dbReference type="RefSeq" id="WP_073235268.1">
    <property type="nucleotide sequence ID" value="NZ_FQUY01000002.1"/>
</dbReference>
<dbReference type="PROSITE" id="PS51194">
    <property type="entry name" value="HELICASE_CTER"/>
    <property type="match status" value="1"/>
</dbReference>
<evidence type="ECO:0000256" key="3">
    <source>
        <dbReference type="ARBA" id="ARBA00022806"/>
    </source>
</evidence>
<dbReference type="InterPro" id="IPR012961">
    <property type="entry name" value="Ski2/MTR4_C"/>
</dbReference>
<reference evidence="7" key="1">
    <citation type="submission" date="2016-11" db="EMBL/GenBank/DDBJ databases">
        <authorList>
            <person name="Varghese N."/>
            <person name="Submissions S."/>
        </authorList>
    </citation>
    <scope>NUCLEOTIDE SEQUENCE [LARGE SCALE GENOMIC DNA]</scope>
    <source>
        <strain evidence="7">DSM 12395</strain>
    </source>
</reference>
<evidence type="ECO:0000259" key="5">
    <source>
        <dbReference type="PROSITE" id="PS51194"/>
    </source>
</evidence>
<dbReference type="InterPro" id="IPR001650">
    <property type="entry name" value="Helicase_C-like"/>
</dbReference>
<name>A0A1M4TYJ6_9FIRM</name>
<dbReference type="Proteomes" id="UP000184148">
    <property type="component" value="Unassembled WGS sequence"/>
</dbReference>
<accession>A0A1M4TYJ6</accession>
<dbReference type="EMBL" id="FQUY01000002">
    <property type="protein sequence ID" value="SHE49582.1"/>
    <property type="molecule type" value="Genomic_DNA"/>
</dbReference>
<evidence type="ECO:0000256" key="1">
    <source>
        <dbReference type="ARBA" id="ARBA00022741"/>
    </source>
</evidence>
<dbReference type="InterPro" id="IPR027417">
    <property type="entry name" value="P-loop_NTPase"/>
</dbReference>
<dbReference type="Pfam" id="PF08148">
    <property type="entry name" value="DSHCT"/>
    <property type="match status" value="1"/>
</dbReference>
<keyword evidence="2" id="KW-0378">Hydrolase</keyword>
<dbReference type="CDD" id="cd18795">
    <property type="entry name" value="SF2_C_Ski2"/>
    <property type="match status" value="1"/>
</dbReference>
<dbReference type="GO" id="GO:0005524">
    <property type="term" value="F:ATP binding"/>
    <property type="evidence" value="ECO:0007669"/>
    <property type="project" value="UniProtKB-KW"/>
</dbReference>
<dbReference type="InterPro" id="IPR050699">
    <property type="entry name" value="RNA-DNA_Helicase"/>
</dbReference>
<dbReference type="AlphaFoldDB" id="A0A1M4TYJ6"/>
<keyword evidence="3 6" id="KW-0347">Helicase</keyword>
<dbReference type="Gene3D" id="3.40.50.300">
    <property type="entry name" value="P-loop containing nucleotide triphosphate hydrolases"/>
    <property type="match status" value="1"/>
</dbReference>
<dbReference type="PANTHER" id="PTHR12131:SF1">
    <property type="entry name" value="ATP-DEPENDENT RNA HELICASE SUPV3L1, MITOCHONDRIAL-RELATED"/>
    <property type="match status" value="1"/>
</dbReference>
<dbReference type="OrthoDB" id="9807155at2"/>
<proteinExistence type="predicted"/>
<dbReference type="SUPFAM" id="SSF52540">
    <property type="entry name" value="P-loop containing nucleoside triphosphate hydrolases"/>
    <property type="match status" value="1"/>
</dbReference>
<sequence>MERVAAENPSIAIEAVQDHLPALYFVFGRARTEELAAELGREWDFLFPDEKEMVLKAILETEKEHPEIFQRGHRRVLRKLLQQGIGYHHAGLSPVLKNLVERLYESRLLWVLFCTETFAAGVNFPAATTLFHSCRKWDGKEFRTLMNREFFQMAGRAGRRGFDRVGHVYIRIDDKFPEQTGFFDESQVESVYGRLTISPNTVLSLLKWKTDEEIDRFLTQNFSAYQERRAQREINQLLEELNRQYEQVKSIFCELRGEASCPLQRRKLIREQKRLRSSKYKNRPGSRERIEEIKQILANQQSQRCLHEVCADARDRLEALGYQRAGLLGQLNAVQQQSQKYIHEYHFVKGILENLGYIKGREFFARGNFALELHVQEIFVTELAFAGILEDLAPEQVAGILAGVDYIPGRREFVPAPPYDPTPVHELREELLAAGVPPQFLVWSSAPGFVAHAWYTGQGLDYLLENTSLQEGDIVSIIRRLIDLLRQIDDASHSNPSLRERVREIRRVIDRDEVAVVF</sequence>
<gene>
    <name evidence="6" type="ORF">SAMN02745133_00515</name>
</gene>
<dbReference type="Pfam" id="PF00271">
    <property type="entry name" value="Helicase_C"/>
    <property type="match status" value="1"/>
</dbReference>
<evidence type="ECO:0000313" key="6">
    <source>
        <dbReference type="EMBL" id="SHE49582.1"/>
    </source>
</evidence>
<dbReference type="PANTHER" id="PTHR12131">
    <property type="entry name" value="ATP-DEPENDENT RNA AND DNA HELICASE"/>
    <property type="match status" value="1"/>
</dbReference>
<evidence type="ECO:0000256" key="4">
    <source>
        <dbReference type="ARBA" id="ARBA00022840"/>
    </source>
</evidence>
<dbReference type="SMART" id="SM00490">
    <property type="entry name" value="HELICc"/>
    <property type="match status" value="1"/>
</dbReference>
<keyword evidence="4" id="KW-0067">ATP-binding</keyword>
<dbReference type="GO" id="GO:0004386">
    <property type="term" value="F:helicase activity"/>
    <property type="evidence" value="ECO:0007669"/>
    <property type="project" value="UniProtKB-KW"/>
</dbReference>
<keyword evidence="1" id="KW-0547">Nucleotide-binding</keyword>
<dbReference type="GO" id="GO:0016787">
    <property type="term" value="F:hydrolase activity"/>
    <property type="evidence" value="ECO:0007669"/>
    <property type="project" value="UniProtKB-KW"/>
</dbReference>
<dbReference type="Gene3D" id="1.10.3380.30">
    <property type="match status" value="2"/>
</dbReference>
<protein>
    <submittedName>
        <fullName evidence="6">Helicase conserved C-terminal domain-containing protein</fullName>
    </submittedName>
</protein>